<dbReference type="InterPro" id="IPR025419">
    <property type="entry name" value="DUF4142"/>
</dbReference>
<comment type="caution">
    <text evidence="3">The sequence shown here is derived from an EMBL/GenBank/DDBJ whole genome shotgun (WGS) entry which is preliminary data.</text>
</comment>
<evidence type="ECO:0000313" key="3">
    <source>
        <dbReference type="EMBL" id="RVX38984.1"/>
    </source>
</evidence>
<feature type="domain" description="DUF4142" evidence="2">
    <location>
        <begin position="33"/>
        <end position="167"/>
    </location>
</feature>
<keyword evidence="1" id="KW-0732">Signal</keyword>
<accession>A0A438LZI0</accession>
<evidence type="ECO:0000256" key="1">
    <source>
        <dbReference type="SAM" id="SignalP"/>
    </source>
</evidence>
<dbReference type="RefSeq" id="WP_127931540.1">
    <property type="nucleotide sequence ID" value="NZ_SAUN01000001.1"/>
</dbReference>
<dbReference type="PANTHER" id="PTHR38593:SF1">
    <property type="entry name" value="BLR2558 PROTEIN"/>
    <property type="match status" value="1"/>
</dbReference>
<evidence type="ECO:0000313" key="4">
    <source>
        <dbReference type="Proteomes" id="UP000284824"/>
    </source>
</evidence>
<feature type="signal peptide" evidence="1">
    <location>
        <begin position="1"/>
        <end position="24"/>
    </location>
</feature>
<dbReference type="EMBL" id="SAUN01000001">
    <property type="protein sequence ID" value="RVX38984.1"/>
    <property type="molecule type" value="Genomic_DNA"/>
</dbReference>
<evidence type="ECO:0000259" key="2">
    <source>
        <dbReference type="Pfam" id="PF13628"/>
    </source>
</evidence>
<organism evidence="3 4">
    <name type="scientific">Nonomuraea polychroma</name>
    <dbReference type="NCBI Taxonomy" id="46176"/>
    <lineage>
        <taxon>Bacteria</taxon>
        <taxon>Bacillati</taxon>
        <taxon>Actinomycetota</taxon>
        <taxon>Actinomycetes</taxon>
        <taxon>Streptosporangiales</taxon>
        <taxon>Streptosporangiaceae</taxon>
        <taxon>Nonomuraea</taxon>
    </lineage>
</organism>
<dbReference type="Pfam" id="PF13628">
    <property type="entry name" value="DUF4142"/>
    <property type="match status" value="1"/>
</dbReference>
<dbReference type="OrthoDB" id="4567117at2"/>
<gene>
    <name evidence="3" type="ORF">EDD27_1316</name>
</gene>
<dbReference type="PANTHER" id="PTHR38593">
    <property type="entry name" value="BLR2558 PROTEIN"/>
    <property type="match status" value="1"/>
</dbReference>
<protein>
    <submittedName>
        <fullName evidence="3">Putative outer membrane protein</fullName>
    </submittedName>
</protein>
<dbReference type="AlphaFoldDB" id="A0A438LZI0"/>
<dbReference type="Gene3D" id="1.20.1260.10">
    <property type="match status" value="1"/>
</dbReference>
<sequence>MFKRITLVLVAVAVALLSSATAGALTQPDLNEQDREFLRKAHRSNLAEIQAGQAAQEKGASATVRDLGAKIVTDHTKLDSDLRRVAEQVGVDLPKRPSADQRRELEQVTAQSGEDFDRAWLAAQIAGHHRSLANGAEELQEGSSSEVKQLARDARPIVQTHLDMLQKASGG</sequence>
<dbReference type="InterPro" id="IPR012347">
    <property type="entry name" value="Ferritin-like"/>
</dbReference>
<dbReference type="Proteomes" id="UP000284824">
    <property type="component" value="Unassembled WGS sequence"/>
</dbReference>
<reference evidence="3 4" key="1">
    <citation type="submission" date="2019-01" db="EMBL/GenBank/DDBJ databases">
        <title>Sequencing the genomes of 1000 actinobacteria strains.</title>
        <authorList>
            <person name="Klenk H.-P."/>
        </authorList>
    </citation>
    <scope>NUCLEOTIDE SEQUENCE [LARGE SCALE GENOMIC DNA]</scope>
    <source>
        <strain evidence="3 4">DSM 43925</strain>
    </source>
</reference>
<name>A0A438LZI0_9ACTN</name>
<feature type="chain" id="PRO_5019428209" evidence="1">
    <location>
        <begin position="25"/>
        <end position="171"/>
    </location>
</feature>
<keyword evidence="4" id="KW-1185">Reference proteome</keyword>
<proteinExistence type="predicted"/>